<sequence>MSNGSNLDGIRLIGKKMLNECDEGHEIRFFHKVSEKNLNVNVIDVLLVDWN</sequence>
<proteinExistence type="predicted"/>
<evidence type="ECO:0000313" key="1">
    <source>
        <dbReference type="EMBL" id="EYU14567.1"/>
    </source>
</evidence>
<dbReference type="EMBL" id="JFGV01000044">
    <property type="protein sequence ID" value="EYU14567.1"/>
    <property type="molecule type" value="Genomic_DNA"/>
</dbReference>
<comment type="caution">
    <text evidence="1">The sequence shown here is derived from an EMBL/GenBank/DDBJ whole genome shotgun (WGS) entry which is preliminary data.</text>
</comment>
<accession>A0A022PEJ0</accession>
<evidence type="ECO:0000313" key="2">
    <source>
        <dbReference type="Proteomes" id="UP000023464"/>
    </source>
</evidence>
<keyword evidence="2" id="KW-1185">Reference proteome</keyword>
<dbReference type="RefSeq" id="WP_160170007.1">
    <property type="nucleotide sequence ID" value="NZ_CAWLTM010000071.1"/>
</dbReference>
<dbReference type="Proteomes" id="UP000023464">
    <property type="component" value="Unassembled WGS sequence"/>
</dbReference>
<dbReference type="PATRIC" id="fig|1393736.3.peg.3007"/>
<reference evidence="1 2" key="1">
    <citation type="submission" date="2014-03" db="EMBL/GenBank/DDBJ databases">
        <title>Draft Genome of Photorhabdus luminescens BA1, an Egyptian Isolate.</title>
        <authorList>
            <person name="Ghazal S."/>
            <person name="Hurst S.G.IV."/>
            <person name="Morris K."/>
            <person name="Thomas K."/>
            <person name="Tisa L.S."/>
        </authorList>
    </citation>
    <scope>NUCLEOTIDE SEQUENCE [LARGE SCALE GENOMIC DNA]</scope>
    <source>
        <strain evidence="1 2">BA1</strain>
    </source>
</reference>
<name>A0A022PEJ0_9GAMM</name>
<dbReference type="AlphaFoldDB" id="A0A022PEJ0"/>
<gene>
    <name evidence="1" type="ORF">BA1DRAFT_02939</name>
</gene>
<protein>
    <submittedName>
        <fullName evidence="1">Uncharacterized protein</fullName>
    </submittedName>
</protein>
<organism evidence="1 2">
    <name type="scientific">Photorhabdus aegyptia</name>
    <dbReference type="NCBI Taxonomy" id="2805098"/>
    <lineage>
        <taxon>Bacteria</taxon>
        <taxon>Pseudomonadati</taxon>
        <taxon>Pseudomonadota</taxon>
        <taxon>Gammaproteobacteria</taxon>
        <taxon>Enterobacterales</taxon>
        <taxon>Morganellaceae</taxon>
        <taxon>Photorhabdus</taxon>
    </lineage>
</organism>